<protein>
    <submittedName>
        <fullName evidence="1">Uncharacterized protein</fullName>
    </submittedName>
</protein>
<name>A0A0C2NG26_THEKT</name>
<evidence type="ECO:0000313" key="2">
    <source>
        <dbReference type="Proteomes" id="UP000031668"/>
    </source>
</evidence>
<proteinExistence type="predicted"/>
<reference evidence="1 2" key="1">
    <citation type="journal article" date="2014" name="Genome Biol. Evol.">
        <title>The genome of the myxosporean Thelohanellus kitauei shows adaptations to nutrient acquisition within its fish host.</title>
        <authorList>
            <person name="Yang Y."/>
            <person name="Xiong J."/>
            <person name="Zhou Z."/>
            <person name="Huo F."/>
            <person name="Miao W."/>
            <person name="Ran C."/>
            <person name="Liu Y."/>
            <person name="Zhang J."/>
            <person name="Feng J."/>
            <person name="Wang M."/>
            <person name="Wang M."/>
            <person name="Wang L."/>
            <person name="Yao B."/>
        </authorList>
    </citation>
    <scope>NUCLEOTIDE SEQUENCE [LARGE SCALE GENOMIC DNA]</scope>
    <source>
        <strain evidence="1">Wuqing</strain>
    </source>
</reference>
<sequence length="144" mass="17465">MDIDFEPYRSIVMRITDIMIDSKRAGFDFRDRRKTTSVIFDYLSISECYLKLHLRCFDKDYNCPTICLFDRVQISSFPIYHVCKSNRTFENNELLFRFYKRKLGSNFTEYITSHVSLEFTNPFELKTYELKRSEMDIIHLKFEI</sequence>
<comment type="caution">
    <text evidence="1">The sequence shown here is derived from an EMBL/GenBank/DDBJ whole genome shotgun (WGS) entry which is preliminary data.</text>
</comment>
<dbReference type="Proteomes" id="UP000031668">
    <property type="component" value="Unassembled WGS sequence"/>
</dbReference>
<organism evidence="1 2">
    <name type="scientific">Thelohanellus kitauei</name>
    <name type="common">Myxosporean</name>
    <dbReference type="NCBI Taxonomy" id="669202"/>
    <lineage>
        <taxon>Eukaryota</taxon>
        <taxon>Metazoa</taxon>
        <taxon>Cnidaria</taxon>
        <taxon>Myxozoa</taxon>
        <taxon>Myxosporea</taxon>
        <taxon>Bivalvulida</taxon>
        <taxon>Platysporina</taxon>
        <taxon>Myxobolidae</taxon>
        <taxon>Thelohanellus</taxon>
    </lineage>
</organism>
<evidence type="ECO:0000313" key="1">
    <source>
        <dbReference type="EMBL" id="KII72957.1"/>
    </source>
</evidence>
<dbReference type="EMBL" id="JWZT01001059">
    <property type="protein sequence ID" value="KII72957.1"/>
    <property type="molecule type" value="Genomic_DNA"/>
</dbReference>
<gene>
    <name evidence="1" type="ORF">RF11_02937</name>
</gene>
<keyword evidence="2" id="KW-1185">Reference proteome</keyword>
<dbReference type="AlphaFoldDB" id="A0A0C2NG26"/>
<accession>A0A0C2NG26</accession>